<dbReference type="InterPro" id="IPR008936">
    <property type="entry name" value="Rho_GTPase_activation_prot"/>
</dbReference>
<dbReference type="GO" id="GO:0005096">
    <property type="term" value="F:GTPase activator activity"/>
    <property type="evidence" value="ECO:0007669"/>
    <property type="project" value="UniProtKB-KW"/>
</dbReference>
<dbReference type="SMART" id="SM00324">
    <property type="entry name" value="RhoGAP"/>
    <property type="match status" value="1"/>
</dbReference>
<evidence type="ECO:0000313" key="4">
    <source>
        <dbReference type="Proteomes" id="UP000242474"/>
    </source>
</evidence>
<dbReference type="InterPro" id="IPR050729">
    <property type="entry name" value="Rho-GAP"/>
</dbReference>
<dbReference type="GO" id="GO:0007165">
    <property type="term" value="P:signal transduction"/>
    <property type="evidence" value="ECO:0007669"/>
    <property type="project" value="InterPro"/>
</dbReference>
<dbReference type="Pfam" id="PF00620">
    <property type="entry name" value="RhoGAP"/>
    <property type="match status" value="1"/>
</dbReference>
<gene>
    <name evidence="3" type="ORF">COEREDRAFT_34802</name>
</gene>
<dbReference type="Proteomes" id="UP000242474">
    <property type="component" value="Unassembled WGS sequence"/>
</dbReference>
<dbReference type="AlphaFoldDB" id="A0A2G5BK77"/>
<dbReference type="InterPro" id="IPR000198">
    <property type="entry name" value="RhoGAP_dom"/>
</dbReference>
<dbReference type="GO" id="GO:0005737">
    <property type="term" value="C:cytoplasm"/>
    <property type="evidence" value="ECO:0007669"/>
    <property type="project" value="TreeGrafter"/>
</dbReference>
<dbReference type="OrthoDB" id="185175at2759"/>
<protein>
    <submittedName>
        <fullName evidence="3">Rho GTPase activation protein</fullName>
    </submittedName>
</protein>
<keyword evidence="1" id="KW-0343">GTPase activation</keyword>
<dbReference type="PANTHER" id="PTHR23176">
    <property type="entry name" value="RHO/RAC/CDC GTPASE-ACTIVATING PROTEIN"/>
    <property type="match status" value="1"/>
</dbReference>
<accession>A0A2G5BK77</accession>
<evidence type="ECO:0000256" key="1">
    <source>
        <dbReference type="ARBA" id="ARBA00022468"/>
    </source>
</evidence>
<dbReference type="SUPFAM" id="SSF48350">
    <property type="entry name" value="GTPase activation domain, GAP"/>
    <property type="match status" value="1"/>
</dbReference>
<name>A0A2G5BK77_COERN</name>
<feature type="non-terminal residue" evidence="3">
    <location>
        <position position="109"/>
    </location>
</feature>
<sequence length="109" mass="12772">PVFGQSLERTVESTRIREHYQLPSIVYRCIEYLDAKKAWLEEGIYRQSGSSLALTQLRKEFNTNRDYNLLKLSKLPDIHAVASLLKAYLRELPENVLTARLYQEFVRVV</sequence>
<proteinExistence type="predicted"/>
<feature type="domain" description="Rho-GAP" evidence="2">
    <location>
        <begin position="5"/>
        <end position="109"/>
    </location>
</feature>
<evidence type="ECO:0000313" key="3">
    <source>
        <dbReference type="EMBL" id="PIA19434.1"/>
    </source>
</evidence>
<dbReference type="STRING" id="763665.A0A2G5BK77"/>
<dbReference type="EMBL" id="KZ303487">
    <property type="protein sequence ID" value="PIA19434.1"/>
    <property type="molecule type" value="Genomic_DNA"/>
</dbReference>
<dbReference type="PROSITE" id="PS50238">
    <property type="entry name" value="RHOGAP"/>
    <property type="match status" value="1"/>
</dbReference>
<evidence type="ECO:0000259" key="2">
    <source>
        <dbReference type="PROSITE" id="PS50238"/>
    </source>
</evidence>
<reference evidence="3 4" key="1">
    <citation type="journal article" date="2015" name="Genome Biol. Evol.">
        <title>Phylogenomic analyses indicate that early fungi evolved digesting cell walls of algal ancestors of land plants.</title>
        <authorList>
            <person name="Chang Y."/>
            <person name="Wang S."/>
            <person name="Sekimoto S."/>
            <person name="Aerts A.L."/>
            <person name="Choi C."/>
            <person name="Clum A."/>
            <person name="LaButti K.M."/>
            <person name="Lindquist E.A."/>
            <person name="Yee Ngan C."/>
            <person name="Ohm R.A."/>
            <person name="Salamov A.A."/>
            <person name="Grigoriev I.V."/>
            <person name="Spatafora J.W."/>
            <person name="Berbee M.L."/>
        </authorList>
    </citation>
    <scope>NUCLEOTIDE SEQUENCE [LARGE SCALE GENOMIC DNA]</scope>
    <source>
        <strain evidence="3 4">NRRL 1564</strain>
    </source>
</reference>
<keyword evidence="4" id="KW-1185">Reference proteome</keyword>
<organism evidence="3 4">
    <name type="scientific">Coemansia reversa (strain ATCC 12441 / NRRL 1564)</name>
    <dbReference type="NCBI Taxonomy" id="763665"/>
    <lineage>
        <taxon>Eukaryota</taxon>
        <taxon>Fungi</taxon>
        <taxon>Fungi incertae sedis</taxon>
        <taxon>Zoopagomycota</taxon>
        <taxon>Kickxellomycotina</taxon>
        <taxon>Kickxellomycetes</taxon>
        <taxon>Kickxellales</taxon>
        <taxon>Kickxellaceae</taxon>
        <taxon>Coemansia</taxon>
    </lineage>
</organism>
<dbReference type="Gene3D" id="1.10.555.10">
    <property type="entry name" value="Rho GTPase activation protein"/>
    <property type="match status" value="1"/>
</dbReference>
<feature type="non-terminal residue" evidence="3">
    <location>
        <position position="1"/>
    </location>
</feature>
<dbReference type="PANTHER" id="PTHR23176:SF129">
    <property type="entry name" value="RHO GTPASE ACTIVATING PROTEIN AT 16F, ISOFORM E-RELATED"/>
    <property type="match status" value="1"/>
</dbReference>